<protein>
    <submittedName>
        <fullName evidence="1">Uncharacterized protein</fullName>
    </submittedName>
</protein>
<dbReference type="EMBL" id="JAWDIQ010000001">
    <property type="protein sequence ID" value="MDY0407699.1"/>
    <property type="molecule type" value="Genomic_DNA"/>
</dbReference>
<dbReference type="Proteomes" id="UP001275315">
    <property type="component" value="Unassembled WGS sequence"/>
</dbReference>
<evidence type="ECO:0000313" key="1">
    <source>
        <dbReference type="EMBL" id="MDY0407699.1"/>
    </source>
</evidence>
<dbReference type="RefSeq" id="WP_320378492.1">
    <property type="nucleotide sequence ID" value="NZ_JAWDIQ010000001.1"/>
</dbReference>
<evidence type="ECO:0000313" key="2">
    <source>
        <dbReference type="Proteomes" id="UP001275315"/>
    </source>
</evidence>
<comment type="caution">
    <text evidence="1">The sequence shown here is derived from an EMBL/GenBank/DDBJ whole genome shotgun (WGS) entry which is preliminary data.</text>
</comment>
<proteinExistence type="predicted"/>
<accession>A0ABU5CPE9</accession>
<keyword evidence="2" id="KW-1185">Reference proteome</keyword>
<reference evidence="1 2" key="1">
    <citation type="submission" date="2023-10" db="EMBL/GenBank/DDBJ databases">
        <title>Virgibacillus soli CC-YMP-6 genome.</title>
        <authorList>
            <person name="Miliotis G."/>
            <person name="Sengupta P."/>
            <person name="Hameed A."/>
            <person name="Chuvochina M."/>
            <person name="Mcdonagh F."/>
            <person name="Simpson A.C."/>
            <person name="Singh N.K."/>
            <person name="Rekha P.D."/>
            <person name="Raman K."/>
            <person name="Hugenholtz P."/>
            <person name="Venkateswaran K."/>
        </authorList>
    </citation>
    <scope>NUCLEOTIDE SEQUENCE [LARGE SCALE GENOMIC DNA]</scope>
    <source>
        <strain evidence="1 2">CC-YMP-6</strain>
    </source>
</reference>
<name>A0ABU5CPE9_9BACI</name>
<gene>
    <name evidence="1" type="ORF">RWD45_02590</name>
</gene>
<sequence length="43" mass="4746">MEKTTDAGEKIEHAAKALMRQGVPHKAATYAASMGYLRNLKKK</sequence>
<organism evidence="1 2">
    <name type="scientific">Paracerasibacillus soli</name>
    <dbReference type="NCBI Taxonomy" id="480284"/>
    <lineage>
        <taxon>Bacteria</taxon>
        <taxon>Bacillati</taxon>
        <taxon>Bacillota</taxon>
        <taxon>Bacilli</taxon>
        <taxon>Bacillales</taxon>
        <taxon>Bacillaceae</taxon>
        <taxon>Paracerasibacillus</taxon>
    </lineage>
</organism>